<keyword evidence="2" id="KW-1185">Reference proteome</keyword>
<gene>
    <name evidence="1" type="ORF">ANN_18362</name>
</gene>
<proteinExistence type="predicted"/>
<reference evidence="1 2" key="1">
    <citation type="journal article" date="2022" name="Allergy">
        <title>Genome assembly and annotation of Periplaneta americana reveal a comprehensive cockroach allergen profile.</title>
        <authorList>
            <person name="Wang L."/>
            <person name="Xiong Q."/>
            <person name="Saelim N."/>
            <person name="Wang L."/>
            <person name="Nong W."/>
            <person name="Wan A.T."/>
            <person name="Shi M."/>
            <person name="Liu X."/>
            <person name="Cao Q."/>
            <person name="Hui J.H.L."/>
            <person name="Sookrung N."/>
            <person name="Leung T.F."/>
            <person name="Tungtrongchitr A."/>
            <person name="Tsui S.K.W."/>
        </authorList>
    </citation>
    <scope>NUCLEOTIDE SEQUENCE [LARGE SCALE GENOMIC DNA]</scope>
    <source>
        <strain evidence="1">PWHHKU_190912</strain>
    </source>
</reference>
<accession>A0ABQ8SNK4</accession>
<evidence type="ECO:0000313" key="1">
    <source>
        <dbReference type="EMBL" id="KAJ4435745.1"/>
    </source>
</evidence>
<organism evidence="1 2">
    <name type="scientific">Periplaneta americana</name>
    <name type="common">American cockroach</name>
    <name type="synonym">Blatta americana</name>
    <dbReference type="NCBI Taxonomy" id="6978"/>
    <lineage>
        <taxon>Eukaryota</taxon>
        <taxon>Metazoa</taxon>
        <taxon>Ecdysozoa</taxon>
        <taxon>Arthropoda</taxon>
        <taxon>Hexapoda</taxon>
        <taxon>Insecta</taxon>
        <taxon>Pterygota</taxon>
        <taxon>Neoptera</taxon>
        <taxon>Polyneoptera</taxon>
        <taxon>Dictyoptera</taxon>
        <taxon>Blattodea</taxon>
        <taxon>Blattoidea</taxon>
        <taxon>Blattidae</taxon>
        <taxon>Blattinae</taxon>
        <taxon>Periplaneta</taxon>
    </lineage>
</organism>
<dbReference type="EMBL" id="JAJSOF020000023">
    <property type="protein sequence ID" value="KAJ4435745.1"/>
    <property type="molecule type" value="Genomic_DNA"/>
</dbReference>
<name>A0ABQ8SNK4_PERAM</name>
<dbReference type="InterPro" id="IPR036397">
    <property type="entry name" value="RNaseH_sf"/>
</dbReference>
<sequence>MIHFRCRTRNRRQGLSQKRSEVGVGVGVGIVNCPKISLNLTSDNKKASFVRQLRPGDNESPFTIEQRIVTVPFAWPPRSPDLTTPDNALWEFIKNKVRNHCYNTRHNYEQLRKMPSTKLGNPTAFAQQNMSSRVPSLRRVIDDTDL</sequence>
<protein>
    <submittedName>
        <fullName evidence="1">Uncharacterized protein</fullName>
    </submittedName>
</protein>
<dbReference type="Gene3D" id="3.30.420.10">
    <property type="entry name" value="Ribonuclease H-like superfamily/Ribonuclease H"/>
    <property type="match status" value="1"/>
</dbReference>
<dbReference type="Proteomes" id="UP001148838">
    <property type="component" value="Unassembled WGS sequence"/>
</dbReference>
<comment type="caution">
    <text evidence="1">The sequence shown here is derived from an EMBL/GenBank/DDBJ whole genome shotgun (WGS) entry which is preliminary data.</text>
</comment>
<evidence type="ECO:0000313" key="2">
    <source>
        <dbReference type="Proteomes" id="UP001148838"/>
    </source>
</evidence>